<comment type="caution">
    <text evidence="1">The sequence shown here is derived from an EMBL/GenBank/DDBJ whole genome shotgun (WGS) entry which is preliminary data.</text>
</comment>
<gene>
    <name evidence="1" type="ORF">MPNT_20168</name>
</gene>
<dbReference type="AlphaFoldDB" id="A0A8J2FP59"/>
<dbReference type="EMBL" id="CAJNOB010000012">
    <property type="protein sequence ID" value="CAF0696259.1"/>
    <property type="molecule type" value="Genomic_DNA"/>
</dbReference>
<sequence length="104" mass="11572">MQEEGPITVPQASCGFVSVQPATWVVAKDKDDFNPSCRRRKGNHIEPNHAKKTGLVGKGLGRSVRTTFFGRLRGIAIQIIVRLTRVAATARLFRVSWRDKSGRL</sequence>
<dbReference type="Proteomes" id="UP000663859">
    <property type="component" value="Unassembled WGS sequence"/>
</dbReference>
<organism evidence="1 2">
    <name type="scientific">Candidatus Methylacidithermus pantelleriae</name>
    <dbReference type="NCBI Taxonomy" id="2744239"/>
    <lineage>
        <taxon>Bacteria</taxon>
        <taxon>Pseudomonadati</taxon>
        <taxon>Verrucomicrobiota</taxon>
        <taxon>Methylacidiphilae</taxon>
        <taxon>Methylacidiphilales</taxon>
        <taxon>Methylacidiphilaceae</taxon>
        <taxon>Candidatus Methylacidithermus</taxon>
    </lineage>
</organism>
<reference evidence="1" key="1">
    <citation type="submission" date="2021-02" db="EMBL/GenBank/DDBJ databases">
        <authorList>
            <person name="Cremers G."/>
            <person name="Picone N."/>
        </authorList>
    </citation>
    <scope>NUCLEOTIDE SEQUENCE</scope>
    <source>
        <strain evidence="1">PQ17</strain>
    </source>
</reference>
<evidence type="ECO:0000313" key="1">
    <source>
        <dbReference type="EMBL" id="CAF0696259.1"/>
    </source>
</evidence>
<evidence type="ECO:0000313" key="2">
    <source>
        <dbReference type="Proteomes" id="UP000663859"/>
    </source>
</evidence>
<name>A0A8J2FP59_9BACT</name>
<proteinExistence type="predicted"/>
<accession>A0A8J2FP59</accession>
<protein>
    <submittedName>
        <fullName evidence="1">Uncharacterized protein</fullName>
    </submittedName>
</protein>
<dbReference type="RefSeq" id="WP_174581975.1">
    <property type="nucleotide sequence ID" value="NZ_CAJNOB010000012.1"/>
</dbReference>
<keyword evidence="2" id="KW-1185">Reference proteome</keyword>